<protein>
    <submittedName>
        <fullName evidence="1">Uncharacterized protein</fullName>
    </submittedName>
</protein>
<reference evidence="2" key="1">
    <citation type="submission" date="2015-01" db="EMBL/GenBank/DDBJ databases">
        <authorList>
            <person name="Aksoy S."/>
            <person name="Warren W."/>
            <person name="Wilson R.K."/>
        </authorList>
    </citation>
    <scope>NUCLEOTIDE SEQUENCE [LARGE SCALE GENOMIC DNA]</scope>
    <source>
        <strain evidence="2">IAEA</strain>
    </source>
</reference>
<dbReference type="EnsemblMetazoa" id="GPPI009577-RA">
    <property type="protein sequence ID" value="GPPI009577-PA"/>
    <property type="gene ID" value="GPPI009577"/>
</dbReference>
<organism evidence="1 2">
    <name type="scientific">Glossina palpalis gambiensis</name>
    <dbReference type="NCBI Taxonomy" id="67801"/>
    <lineage>
        <taxon>Eukaryota</taxon>
        <taxon>Metazoa</taxon>
        <taxon>Ecdysozoa</taxon>
        <taxon>Arthropoda</taxon>
        <taxon>Hexapoda</taxon>
        <taxon>Insecta</taxon>
        <taxon>Pterygota</taxon>
        <taxon>Neoptera</taxon>
        <taxon>Endopterygota</taxon>
        <taxon>Diptera</taxon>
        <taxon>Brachycera</taxon>
        <taxon>Muscomorpha</taxon>
        <taxon>Hippoboscoidea</taxon>
        <taxon>Glossinidae</taxon>
        <taxon>Glossina</taxon>
    </lineage>
</organism>
<reference evidence="1" key="2">
    <citation type="submission" date="2020-05" db="UniProtKB">
        <authorList>
            <consortium name="EnsemblMetazoa"/>
        </authorList>
    </citation>
    <scope>IDENTIFICATION</scope>
    <source>
        <strain evidence="1">IAEA</strain>
    </source>
</reference>
<accession>A0A1B0AUZ2</accession>
<dbReference type="VEuPathDB" id="VectorBase:GPPI009577"/>
<evidence type="ECO:0000313" key="1">
    <source>
        <dbReference type="EnsemblMetazoa" id="GPPI009577-PA"/>
    </source>
</evidence>
<dbReference type="EMBL" id="JXJN01003840">
    <property type="status" value="NOT_ANNOTATED_CDS"/>
    <property type="molecule type" value="Genomic_DNA"/>
</dbReference>
<dbReference type="AlphaFoldDB" id="A0A1B0AUZ2"/>
<evidence type="ECO:0000313" key="2">
    <source>
        <dbReference type="Proteomes" id="UP000092460"/>
    </source>
</evidence>
<keyword evidence="2" id="KW-1185">Reference proteome</keyword>
<sequence>MRTLVQHSTVLMTTLLYETYIVMSCKVFAGLSNKNLGTKNLIRPKSTWLKSTLLKDTLQRARK</sequence>
<name>A0A1B0AUZ2_9MUSC</name>
<dbReference type="Proteomes" id="UP000092460">
    <property type="component" value="Unassembled WGS sequence"/>
</dbReference>
<proteinExistence type="predicted"/>